<sequence>MVHSSEYDKYEDKWRKPEMSTPNNPSFYSNERSCVLNPEASIFCTKTLRSRINAEFSHLQTILKTELNRHKWLCCTADVWSSRHRSFMGVTVHWIDSHLERKSAILAMKRFQGSHTSERVTEWLVNILKTYSIQDSVSSIVTDNGSNFVKAFKDYGLEEIMRPGEEEVELVGGIEFDPEAADLRLPSHIRCASHTISLVATTDLKRGLEGEKVDSTNRRNKIDFKSTMNSTFGKCSAIWNKVGRSVQVAEAIKTISGRCLVQPVATRWNSTYDAVDCLLTLKDFIDKICEAAETALKPVAWALDKLQSEKDFYFGYVAPVITKCYADLEKTVNEKTKPGFASIMQIISKTESQSASREVLSALLLPCVKFRWVPEKSREGLKTYFIQQVKDYANRHHLLTTETCSERSSWDDCFEGDNANMEANSSSASSIELECIKYLQDSSTKVASLEAYPVLKAMFMRYNSALPSSAPAERLFSYGGLILRPNRCRLSDDIFEKLLLLKLDSKKLKF</sequence>
<name>A0A1D2M494_ORCCI</name>
<dbReference type="EMBL" id="LJIJ01004671">
    <property type="protein sequence ID" value="ODM87797.1"/>
    <property type="molecule type" value="Genomic_DNA"/>
</dbReference>
<feature type="compositionally biased region" description="Basic and acidic residues" evidence="1">
    <location>
        <begin position="1"/>
        <end position="18"/>
    </location>
</feature>
<accession>A0A1D2M494</accession>
<dbReference type="Proteomes" id="UP000094527">
    <property type="component" value="Unassembled WGS sequence"/>
</dbReference>
<dbReference type="InterPro" id="IPR012337">
    <property type="entry name" value="RNaseH-like_sf"/>
</dbReference>
<dbReference type="PANTHER" id="PTHR47501:SF5">
    <property type="entry name" value="HAT C-TERMINAL DIMERISATION DOMAIN-CONTAINING PROTEIN"/>
    <property type="match status" value="1"/>
</dbReference>
<evidence type="ECO:0000313" key="3">
    <source>
        <dbReference type="Proteomes" id="UP000094527"/>
    </source>
</evidence>
<feature type="region of interest" description="Disordered" evidence="1">
    <location>
        <begin position="1"/>
        <end position="22"/>
    </location>
</feature>
<evidence type="ECO:0000313" key="2">
    <source>
        <dbReference type="EMBL" id="ODM87797.1"/>
    </source>
</evidence>
<protein>
    <submittedName>
        <fullName evidence="2">Putative AC9 transposase</fullName>
    </submittedName>
</protein>
<dbReference type="STRING" id="48709.A0A1D2M494"/>
<evidence type="ECO:0000256" key="1">
    <source>
        <dbReference type="SAM" id="MobiDB-lite"/>
    </source>
</evidence>
<dbReference type="SUPFAM" id="SSF53098">
    <property type="entry name" value="Ribonuclease H-like"/>
    <property type="match status" value="1"/>
</dbReference>
<dbReference type="AlphaFoldDB" id="A0A1D2M494"/>
<gene>
    <name evidence="2" type="ORF">Ocin01_18885</name>
</gene>
<dbReference type="PANTHER" id="PTHR47501">
    <property type="entry name" value="TRANSPOSASE-RELATED"/>
    <property type="match status" value="1"/>
</dbReference>
<proteinExistence type="predicted"/>
<dbReference type="OrthoDB" id="10057873at2759"/>
<comment type="caution">
    <text evidence="2">The sequence shown here is derived from an EMBL/GenBank/DDBJ whole genome shotgun (WGS) entry which is preliminary data.</text>
</comment>
<keyword evidence="3" id="KW-1185">Reference proteome</keyword>
<organism evidence="2 3">
    <name type="scientific">Orchesella cincta</name>
    <name type="common">Springtail</name>
    <name type="synonym">Podura cincta</name>
    <dbReference type="NCBI Taxonomy" id="48709"/>
    <lineage>
        <taxon>Eukaryota</taxon>
        <taxon>Metazoa</taxon>
        <taxon>Ecdysozoa</taxon>
        <taxon>Arthropoda</taxon>
        <taxon>Hexapoda</taxon>
        <taxon>Collembola</taxon>
        <taxon>Entomobryomorpha</taxon>
        <taxon>Entomobryoidea</taxon>
        <taxon>Orchesellidae</taxon>
        <taxon>Orchesellinae</taxon>
        <taxon>Orchesella</taxon>
    </lineage>
</organism>
<reference evidence="2 3" key="1">
    <citation type="journal article" date="2016" name="Genome Biol. Evol.">
        <title>Gene Family Evolution Reflects Adaptation to Soil Environmental Stressors in the Genome of the Collembolan Orchesella cincta.</title>
        <authorList>
            <person name="Faddeeva-Vakhrusheva A."/>
            <person name="Derks M.F."/>
            <person name="Anvar S.Y."/>
            <person name="Agamennone V."/>
            <person name="Suring W."/>
            <person name="Smit S."/>
            <person name="van Straalen N.M."/>
            <person name="Roelofs D."/>
        </authorList>
    </citation>
    <scope>NUCLEOTIDE SEQUENCE [LARGE SCALE GENOMIC DNA]</scope>
    <source>
        <tissue evidence="2">Mixed pool</tissue>
    </source>
</reference>
<dbReference type="OMA" id="MFLKEYT"/>